<keyword evidence="2" id="KW-0472">Membrane</keyword>
<keyword evidence="2" id="KW-1133">Transmembrane helix</keyword>
<proteinExistence type="predicted"/>
<dbReference type="RefSeq" id="WP_378284459.1">
    <property type="nucleotide sequence ID" value="NZ_JBHSON010000035.1"/>
</dbReference>
<comment type="caution">
    <text evidence="3">The sequence shown here is derived from an EMBL/GenBank/DDBJ whole genome shotgun (WGS) entry which is preliminary data.</text>
</comment>
<feature type="region of interest" description="Disordered" evidence="1">
    <location>
        <begin position="63"/>
        <end position="111"/>
    </location>
</feature>
<keyword evidence="2" id="KW-0812">Transmembrane</keyword>
<evidence type="ECO:0000313" key="4">
    <source>
        <dbReference type="Proteomes" id="UP001596074"/>
    </source>
</evidence>
<accession>A0ABW1A0V9</accession>
<evidence type="ECO:0000256" key="1">
    <source>
        <dbReference type="SAM" id="MobiDB-lite"/>
    </source>
</evidence>
<sequence>MTNAPPRHGRGKHAKPPSEISVRWKRLITSSLKGSGRRRLVAAGTGTATVALVAVAAAAGFAATGDGEKSPQAAVAGQRAKPAASGSPEATDPAHNGGAPDETADVLPYLQTKDPDKKVSKYVKDVQRTGDFLRVYTDLKEGDENSKPAVSLCEWTTEFLRGGGDEEPRVFIHGKSEGNGSIVLANKQSDKDDCEVGETR</sequence>
<organism evidence="3 4">
    <name type="scientific">Actinomadura rugatobispora</name>
    <dbReference type="NCBI Taxonomy" id="1994"/>
    <lineage>
        <taxon>Bacteria</taxon>
        <taxon>Bacillati</taxon>
        <taxon>Actinomycetota</taxon>
        <taxon>Actinomycetes</taxon>
        <taxon>Streptosporangiales</taxon>
        <taxon>Thermomonosporaceae</taxon>
        <taxon>Actinomadura</taxon>
    </lineage>
</organism>
<keyword evidence="4" id="KW-1185">Reference proteome</keyword>
<dbReference type="EMBL" id="JBHSON010000035">
    <property type="protein sequence ID" value="MFC5748781.1"/>
    <property type="molecule type" value="Genomic_DNA"/>
</dbReference>
<feature type="transmembrane region" description="Helical" evidence="2">
    <location>
        <begin position="40"/>
        <end position="63"/>
    </location>
</feature>
<protein>
    <submittedName>
        <fullName evidence="3">Uncharacterized protein</fullName>
    </submittedName>
</protein>
<name>A0ABW1A0V9_9ACTN</name>
<evidence type="ECO:0000313" key="3">
    <source>
        <dbReference type="EMBL" id="MFC5748781.1"/>
    </source>
</evidence>
<gene>
    <name evidence="3" type="ORF">ACFPZN_24455</name>
</gene>
<feature type="region of interest" description="Disordered" evidence="1">
    <location>
        <begin position="1"/>
        <end position="22"/>
    </location>
</feature>
<evidence type="ECO:0000256" key="2">
    <source>
        <dbReference type="SAM" id="Phobius"/>
    </source>
</evidence>
<reference evidence="4" key="1">
    <citation type="journal article" date="2019" name="Int. J. Syst. Evol. Microbiol.">
        <title>The Global Catalogue of Microorganisms (GCM) 10K type strain sequencing project: providing services to taxonomists for standard genome sequencing and annotation.</title>
        <authorList>
            <consortium name="The Broad Institute Genomics Platform"/>
            <consortium name="The Broad Institute Genome Sequencing Center for Infectious Disease"/>
            <person name="Wu L."/>
            <person name="Ma J."/>
        </authorList>
    </citation>
    <scope>NUCLEOTIDE SEQUENCE [LARGE SCALE GENOMIC DNA]</scope>
    <source>
        <strain evidence="4">KCTC 42087</strain>
    </source>
</reference>
<dbReference type="Proteomes" id="UP001596074">
    <property type="component" value="Unassembled WGS sequence"/>
</dbReference>